<comment type="function">
    <text evidence="1">This is a key enzyme of plant metabolism catalyzing the first reaction in the biosynthesis from L-phenylalanine of a wide variety of natural products based on the phenylpropane skeleton.</text>
</comment>
<evidence type="ECO:0000256" key="2">
    <source>
        <dbReference type="ARBA" id="ARBA00004496"/>
    </source>
</evidence>
<evidence type="ECO:0000256" key="3">
    <source>
        <dbReference type="ARBA" id="ARBA00011881"/>
    </source>
</evidence>
<protein>
    <recommendedName>
        <fullName evidence="4">phenylalanine ammonia-lyase</fullName>
        <ecNumber evidence="4">4.3.1.24</ecNumber>
    </recommendedName>
</protein>
<name>A0ABU6VNC0_9FABA</name>
<dbReference type="InterPro" id="IPR001106">
    <property type="entry name" value="Aromatic_Lyase"/>
</dbReference>
<dbReference type="EC" id="4.3.1.24" evidence="4"/>
<organism evidence="7 8">
    <name type="scientific">Stylosanthes scabra</name>
    <dbReference type="NCBI Taxonomy" id="79078"/>
    <lineage>
        <taxon>Eukaryota</taxon>
        <taxon>Viridiplantae</taxon>
        <taxon>Streptophyta</taxon>
        <taxon>Embryophyta</taxon>
        <taxon>Tracheophyta</taxon>
        <taxon>Spermatophyta</taxon>
        <taxon>Magnoliopsida</taxon>
        <taxon>eudicotyledons</taxon>
        <taxon>Gunneridae</taxon>
        <taxon>Pentapetalae</taxon>
        <taxon>rosids</taxon>
        <taxon>fabids</taxon>
        <taxon>Fabales</taxon>
        <taxon>Fabaceae</taxon>
        <taxon>Papilionoideae</taxon>
        <taxon>50 kb inversion clade</taxon>
        <taxon>dalbergioids sensu lato</taxon>
        <taxon>Dalbergieae</taxon>
        <taxon>Pterocarpus clade</taxon>
        <taxon>Stylosanthes</taxon>
    </lineage>
</organism>
<dbReference type="PANTHER" id="PTHR10362">
    <property type="entry name" value="HISTIDINE AMMONIA-LYASE"/>
    <property type="match status" value="1"/>
</dbReference>
<evidence type="ECO:0000313" key="7">
    <source>
        <dbReference type="EMBL" id="MED6174726.1"/>
    </source>
</evidence>
<keyword evidence="5" id="KW-0585">Phenylalanine catabolism</keyword>
<comment type="subunit">
    <text evidence="3">Homotetramer.</text>
</comment>
<dbReference type="SUPFAM" id="SSF48557">
    <property type="entry name" value="L-aspartase-like"/>
    <property type="match status" value="1"/>
</dbReference>
<comment type="caution">
    <text evidence="7">The sequence shown here is derived from an EMBL/GenBank/DDBJ whole genome shotgun (WGS) entry which is preliminary data.</text>
</comment>
<comment type="subcellular location">
    <subcellularLocation>
        <location evidence="2">Cytoplasm</location>
    </subcellularLocation>
</comment>
<reference evidence="7 8" key="1">
    <citation type="journal article" date="2023" name="Plants (Basel)">
        <title>Bridging the Gap: Combining Genomics and Transcriptomics Approaches to Understand Stylosanthes scabra, an Orphan Legume from the Brazilian Caatinga.</title>
        <authorList>
            <person name="Ferreira-Neto J.R.C."/>
            <person name="da Silva M.D."/>
            <person name="Binneck E."/>
            <person name="de Melo N.F."/>
            <person name="da Silva R.H."/>
            <person name="de Melo A.L.T.M."/>
            <person name="Pandolfi V."/>
            <person name="Bustamante F.O."/>
            <person name="Brasileiro-Vidal A.C."/>
            <person name="Benko-Iseppon A.M."/>
        </authorList>
    </citation>
    <scope>NUCLEOTIDE SEQUENCE [LARGE SCALE GENOMIC DNA]</scope>
    <source>
        <tissue evidence="7">Leaves</tissue>
    </source>
</reference>
<proteinExistence type="predicted"/>
<accession>A0ABU6VNC0</accession>
<dbReference type="Gene3D" id="1.20.200.10">
    <property type="entry name" value="Fumarase/aspartase (Central domain)"/>
    <property type="match status" value="2"/>
</dbReference>
<dbReference type="Proteomes" id="UP001341840">
    <property type="component" value="Unassembled WGS sequence"/>
</dbReference>
<evidence type="ECO:0000256" key="4">
    <source>
        <dbReference type="ARBA" id="ARBA00012139"/>
    </source>
</evidence>
<gene>
    <name evidence="7" type="ORF">PIB30_071821</name>
</gene>
<evidence type="ECO:0000256" key="1">
    <source>
        <dbReference type="ARBA" id="ARBA00002235"/>
    </source>
</evidence>
<comment type="catalytic activity">
    <reaction evidence="6">
        <text>L-phenylalanine = (E)-cinnamate + NH4(+)</text>
        <dbReference type="Rhea" id="RHEA:21384"/>
        <dbReference type="ChEBI" id="CHEBI:15669"/>
        <dbReference type="ChEBI" id="CHEBI:28938"/>
        <dbReference type="ChEBI" id="CHEBI:58095"/>
        <dbReference type="EC" id="4.3.1.24"/>
    </reaction>
</comment>
<dbReference type="Pfam" id="PF00221">
    <property type="entry name" value="Lyase_aromatic"/>
    <property type="match status" value="2"/>
</dbReference>
<evidence type="ECO:0000256" key="6">
    <source>
        <dbReference type="ARBA" id="ARBA00023537"/>
    </source>
</evidence>
<dbReference type="InterPro" id="IPR008948">
    <property type="entry name" value="L-Aspartase-like"/>
</dbReference>
<evidence type="ECO:0000313" key="8">
    <source>
        <dbReference type="Proteomes" id="UP001341840"/>
    </source>
</evidence>
<evidence type="ECO:0000256" key="5">
    <source>
        <dbReference type="ARBA" id="ARBA00023232"/>
    </source>
</evidence>
<sequence length="221" mass="24259">MKAAKKLHETDPMQKSKQDRYALGTSLQWLGPLVEVIKFSTKSIEREINSVNDNLLIDVSRNKALHGELVNHFYNSGLPSILSAATNPSLDYGFKGVEIAMASYSSELQYLANPPYFPSSVPCWARYAHIAVLNLFSCTAVSETAWLCPRSPVLSSLLCPFFRTFTFTLTPTLSETILPCPSMLCPPFEFGSEGTEKDHRGCVVGGSAAIRGIYNNGQVQG</sequence>
<keyword evidence="8" id="KW-1185">Reference proteome</keyword>
<dbReference type="EMBL" id="JASCZI010151872">
    <property type="protein sequence ID" value="MED6174726.1"/>
    <property type="molecule type" value="Genomic_DNA"/>
</dbReference>